<dbReference type="Gene3D" id="3.30.60.30">
    <property type="match status" value="1"/>
</dbReference>
<dbReference type="InterPro" id="IPR002350">
    <property type="entry name" value="Kazal_dom"/>
</dbReference>
<dbReference type="PANTHER" id="PTHR13866">
    <property type="entry name" value="SPARC OSTEONECTIN"/>
    <property type="match status" value="1"/>
</dbReference>
<feature type="signal peptide" evidence="11">
    <location>
        <begin position="1"/>
        <end position="17"/>
    </location>
</feature>
<dbReference type="PROSITE" id="PS00484">
    <property type="entry name" value="THYROGLOBULIN_1_1"/>
    <property type="match status" value="1"/>
</dbReference>
<name>A0AA88I0S9_ARTSF</name>
<keyword evidence="5" id="KW-0654">Proteoglycan</keyword>
<keyword evidence="4" id="KW-0106">Calcium</keyword>
<dbReference type="InterPro" id="IPR011992">
    <property type="entry name" value="EF-hand-dom_pair"/>
</dbReference>
<feature type="compositionally biased region" description="Basic residues" evidence="10">
    <location>
        <begin position="394"/>
        <end position="408"/>
    </location>
</feature>
<dbReference type="GO" id="GO:0005615">
    <property type="term" value="C:extracellular space"/>
    <property type="evidence" value="ECO:0007669"/>
    <property type="project" value="TreeGrafter"/>
</dbReference>
<dbReference type="SMART" id="SM00211">
    <property type="entry name" value="TY"/>
    <property type="match status" value="1"/>
</dbReference>
<dbReference type="InterPro" id="IPR000716">
    <property type="entry name" value="Thyroglobulin_1"/>
</dbReference>
<keyword evidence="6 9" id="KW-1015">Disulfide bond</keyword>
<dbReference type="Pfam" id="PF10591">
    <property type="entry name" value="SPARC_Ca_bdg"/>
    <property type="match status" value="1"/>
</dbReference>
<feature type="disulfide bond" evidence="9">
    <location>
        <begin position="374"/>
        <end position="381"/>
    </location>
</feature>
<dbReference type="CDD" id="cd00191">
    <property type="entry name" value="TY"/>
    <property type="match status" value="1"/>
</dbReference>
<dbReference type="InterPro" id="IPR036058">
    <property type="entry name" value="Kazal_dom_sf"/>
</dbReference>
<comment type="caution">
    <text evidence="9">Lacks conserved residue(s) required for the propagation of feature annotation.</text>
</comment>
<evidence type="ECO:0000256" key="9">
    <source>
        <dbReference type="PROSITE-ProRule" id="PRU00500"/>
    </source>
</evidence>
<feature type="domain" description="Thyroglobulin type-1" evidence="12">
    <location>
        <begin position="341"/>
        <end position="402"/>
    </location>
</feature>
<evidence type="ECO:0000256" key="2">
    <source>
        <dbReference type="ARBA" id="ARBA00022525"/>
    </source>
</evidence>
<dbReference type="InterPro" id="IPR002048">
    <property type="entry name" value="EF_hand_dom"/>
</dbReference>
<gene>
    <name evidence="14" type="ORF">QYM36_004655</name>
</gene>
<dbReference type="InterPro" id="IPR036857">
    <property type="entry name" value="Thyroglobulin_1_sf"/>
</dbReference>
<dbReference type="Pfam" id="PF07648">
    <property type="entry name" value="Kazal_2"/>
    <property type="match status" value="1"/>
</dbReference>
<evidence type="ECO:0000256" key="10">
    <source>
        <dbReference type="SAM" id="MobiDB-lite"/>
    </source>
</evidence>
<dbReference type="Gene3D" id="1.10.238.10">
    <property type="entry name" value="EF-hand"/>
    <property type="match status" value="1"/>
</dbReference>
<evidence type="ECO:0000256" key="3">
    <source>
        <dbReference type="ARBA" id="ARBA00022729"/>
    </source>
</evidence>
<evidence type="ECO:0000256" key="4">
    <source>
        <dbReference type="ARBA" id="ARBA00022837"/>
    </source>
</evidence>
<dbReference type="PANTHER" id="PTHR13866:SF30">
    <property type="match status" value="1"/>
</dbReference>
<dbReference type="PROSITE" id="PS51465">
    <property type="entry name" value="KAZAL_2"/>
    <property type="match status" value="1"/>
</dbReference>
<evidence type="ECO:0000313" key="14">
    <source>
        <dbReference type="EMBL" id="KAK2720848.1"/>
    </source>
</evidence>
<evidence type="ECO:0000259" key="12">
    <source>
        <dbReference type="PROSITE" id="PS51162"/>
    </source>
</evidence>
<dbReference type="SMART" id="SM00280">
    <property type="entry name" value="KAZAL"/>
    <property type="match status" value="1"/>
</dbReference>
<comment type="caution">
    <text evidence="14">The sequence shown here is derived from an EMBL/GenBank/DDBJ whole genome shotgun (WGS) entry which is preliminary data.</text>
</comment>
<feature type="compositionally biased region" description="Acidic residues" evidence="10">
    <location>
        <begin position="415"/>
        <end position="437"/>
    </location>
</feature>
<comment type="subcellular location">
    <subcellularLocation>
        <location evidence="1">Secreted</location>
    </subcellularLocation>
</comment>
<dbReference type="InterPro" id="IPR019577">
    <property type="entry name" value="SPARC/Testican_Ca-bd-dom"/>
</dbReference>
<feature type="disulfide bond" evidence="9">
    <location>
        <begin position="344"/>
        <end position="363"/>
    </location>
</feature>
<dbReference type="GO" id="GO:0005509">
    <property type="term" value="F:calcium ion binding"/>
    <property type="evidence" value="ECO:0007669"/>
    <property type="project" value="InterPro"/>
</dbReference>
<dbReference type="Proteomes" id="UP001187531">
    <property type="component" value="Unassembled WGS sequence"/>
</dbReference>
<dbReference type="PROSITE" id="PS51162">
    <property type="entry name" value="THYROGLOBULIN_1_2"/>
    <property type="match status" value="1"/>
</dbReference>
<dbReference type="GO" id="GO:0005518">
    <property type="term" value="F:collagen binding"/>
    <property type="evidence" value="ECO:0007669"/>
    <property type="project" value="TreeGrafter"/>
</dbReference>
<dbReference type="Pfam" id="PF00086">
    <property type="entry name" value="Thyroglobulin_1"/>
    <property type="match status" value="1"/>
</dbReference>
<evidence type="ECO:0000256" key="7">
    <source>
        <dbReference type="ARBA" id="ARBA00023180"/>
    </source>
</evidence>
<evidence type="ECO:0000256" key="6">
    <source>
        <dbReference type="ARBA" id="ARBA00023157"/>
    </source>
</evidence>
<sequence length="437" mass="49920">MRILWISLLFFLIECEGKPKKHSKDILDDVDFSFEELEDIKTPYSRRKKTWIWDPSSDLCQVLKCRKSERCLLEDELTAACVDSSEIKENGDVIVPKSKSPIKKKHHNSKFLLSGEPTWAELKDCTPCPVIKPDYICGSDNNTYSSQCRLDYYNCIHDTHIAVACHGFCPCKEKTNKFEIGRRQNEKKKKKSSSMTSYSPSLKELSVQLMRVNEELDEISSNSVLQKDNKKKGCSKEDLSVLGDRMIDWFNVVMSSAKKERAAKRNRKSKVYFPSNCPIEVQWMLGHLDSNGDGQLSLKELYSLEHDKYEPCIKPLLDECDTDKDMFLTGMEWCSCFKKARRPCLAMKKKISPGLLGAYKPSCDSEGFFKEIQCHSAVGLCWCVDKHGVEKTGTRTRGKPHCSGKKPRTKLEKVDSDDDVDDTYDFEGSADDENVDP</sequence>
<accession>A0AA88I0S9</accession>
<organism evidence="14 15">
    <name type="scientific">Artemia franciscana</name>
    <name type="common">Brine shrimp</name>
    <name type="synonym">Artemia sanfranciscana</name>
    <dbReference type="NCBI Taxonomy" id="6661"/>
    <lineage>
        <taxon>Eukaryota</taxon>
        <taxon>Metazoa</taxon>
        <taxon>Ecdysozoa</taxon>
        <taxon>Arthropoda</taxon>
        <taxon>Crustacea</taxon>
        <taxon>Branchiopoda</taxon>
        <taxon>Anostraca</taxon>
        <taxon>Artemiidae</taxon>
        <taxon>Artemia</taxon>
    </lineage>
</organism>
<dbReference type="CDD" id="cd00104">
    <property type="entry name" value="KAZAL_FS"/>
    <property type="match status" value="1"/>
</dbReference>
<proteinExistence type="predicted"/>
<keyword evidence="15" id="KW-1185">Reference proteome</keyword>
<protein>
    <recommendedName>
        <fullName evidence="16">Testican-2</fullName>
    </recommendedName>
</protein>
<dbReference type="SMART" id="SM00054">
    <property type="entry name" value="EFh"/>
    <property type="match status" value="2"/>
</dbReference>
<dbReference type="AlphaFoldDB" id="A0AA88I0S9"/>
<reference evidence="14" key="1">
    <citation type="submission" date="2023-07" db="EMBL/GenBank/DDBJ databases">
        <title>Chromosome-level genome assembly of Artemia franciscana.</title>
        <authorList>
            <person name="Jo E."/>
        </authorList>
    </citation>
    <scope>NUCLEOTIDE SEQUENCE</scope>
    <source>
        <tissue evidence="14">Whole body</tissue>
    </source>
</reference>
<dbReference type="GO" id="GO:0050840">
    <property type="term" value="F:extracellular matrix binding"/>
    <property type="evidence" value="ECO:0007669"/>
    <property type="project" value="TreeGrafter"/>
</dbReference>
<keyword evidence="7" id="KW-0325">Glycoprotein</keyword>
<evidence type="ECO:0000256" key="11">
    <source>
        <dbReference type="SAM" id="SignalP"/>
    </source>
</evidence>
<feature type="chain" id="PRO_5041728002" description="Testican-2" evidence="11">
    <location>
        <begin position="18"/>
        <end position="437"/>
    </location>
</feature>
<dbReference type="SUPFAM" id="SSF57610">
    <property type="entry name" value="Thyroglobulin type-1 domain"/>
    <property type="match status" value="1"/>
</dbReference>
<evidence type="ECO:0000256" key="8">
    <source>
        <dbReference type="ARBA" id="ARBA00023207"/>
    </source>
</evidence>
<keyword evidence="8" id="KW-0357">Heparan sulfate</keyword>
<keyword evidence="2" id="KW-0964">Secreted</keyword>
<evidence type="ECO:0000256" key="5">
    <source>
        <dbReference type="ARBA" id="ARBA00022974"/>
    </source>
</evidence>
<dbReference type="PROSITE" id="PS00018">
    <property type="entry name" value="EF_HAND_1"/>
    <property type="match status" value="1"/>
</dbReference>
<dbReference type="SUPFAM" id="SSF100895">
    <property type="entry name" value="Kazal-type serine protease inhibitors"/>
    <property type="match status" value="1"/>
</dbReference>
<evidence type="ECO:0000256" key="1">
    <source>
        <dbReference type="ARBA" id="ARBA00004613"/>
    </source>
</evidence>
<dbReference type="EMBL" id="JAVRJZ010000007">
    <property type="protein sequence ID" value="KAK2720848.1"/>
    <property type="molecule type" value="Genomic_DNA"/>
</dbReference>
<keyword evidence="3 11" id="KW-0732">Signal</keyword>
<dbReference type="Gene3D" id="4.10.800.10">
    <property type="entry name" value="Thyroglobulin type-1"/>
    <property type="match status" value="1"/>
</dbReference>
<feature type="region of interest" description="Disordered" evidence="10">
    <location>
        <begin position="392"/>
        <end position="437"/>
    </location>
</feature>
<evidence type="ECO:0000259" key="13">
    <source>
        <dbReference type="PROSITE" id="PS51465"/>
    </source>
</evidence>
<dbReference type="InterPro" id="IPR018247">
    <property type="entry name" value="EF_Hand_1_Ca_BS"/>
</dbReference>
<dbReference type="SUPFAM" id="SSF47473">
    <property type="entry name" value="EF-hand"/>
    <property type="match status" value="1"/>
</dbReference>
<feature type="domain" description="Kazal-like" evidence="13">
    <location>
        <begin position="119"/>
        <end position="170"/>
    </location>
</feature>
<evidence type="ECO:0008006" key="16">
    <source>
        <dbReference type="Google" id="ProtNLM"/>
    </source>
</evidence>
<evidence type="ECO:0000313" key="15">
    <source>
        <dbReference type="Proteomes" id="UP001187531"/>
    </source>
</evidence>